<gene>
    <name evidence="1" type="ORF">METZ01_LOCUS105539</name>
</gene>
<proteinExistence type="predicted"/>
<feature type="non-terminal residue" evidence="1">
    <location>
        <position position="30"/>
    </location>
</feature>
<organism evidence="1">
    <name type="scientific">marine metagenome</name>
    <dbReference type="NCBI Taxonomy" id="408172"/>
    <lineage>
        <taxon>unclassified sequences</taxon>
        <taxon>metagenomes</taxon>
        <taxon>ecological metagenomes</taxon>
    </lineage>
</organism>
<evidence type="ECO:0000313" key="1">
    <source>
        <dbReference type="EMBL" id="SVA52685.1"/>
    </source>
</evidence>
<sequence>MTEYKPPLNDIRLVLNEISDISRLCDLPDY</sequence>
<reference evidence="1" key="1">
    <citation type="submission" date="2018-05" db="EMBL/GenBank/DDBJ databases">
        <authorList>
            <person name="Lanie J.A."/>
            <person name="Ng W.-L."/>
            <person name="Kazmierczak K.M."/>
            <person name="Andrzejewski T.M."/>
            <person name="Davidsen T.M."/>
            <person name="Wayne K.J."/>
            <person name="Tettelin H."/>
            <person name="Glass J.I."/>
            <person name="Rusch D."/>
            <person name="Podicherti R."/>
            <person name="Tsui H.-C.T."/>
            <person name="Winkler M.E."/>
        </authorList>
    </citation>
    <scope>NUCLEOTIDE SEQUENCE</scope>
</reference>
<name>A0A381WJI8_9ZZZZ</name>
<dbReference type="EMBL" id="UINC01012008">
    <property type="protein sequence ID" value="SVA52685.1"/>
    <property type="molecule type" value="Genomic_DNA"/>
</dbReference>
<dbReference type="AlphaFoldDB" id="A0A381WJI8"/>
<protein>
    <submittedName>
        <fullName evidence="1">Uncharacterized protein</fullName>
    </submittedName>
</protein>
<accession>A0A381WJI8</accession>